<comment type="caution">
    <text evidence="3">The sequence shown here is derived from an EMBL/GenBank/DDBJ whole genome shotgun (WGS) entry which is preliminary data.</text>
</comment>
<keyword evidence="2" id="KW-0812">Transmembrane</keyword>
<gene>
    <name evidence="3" type="ORF">J5N97_013519</name>
</gene>
<protein>
    <submittedName>
        <fullName evidence="3">Uncharacterized protein</fullName>
    </submittedName>
</protein>
<reference evidence="3" key="2">
    <citation type="journal article" date="2022" name="Hortic Res">
        <title>The genome of Dioscorea zingiberensis sheds light on the biosynthesis, origin and evolution of the medicinally important diosgenin saponins.</title>
        <authorList>
            <person name="Li Y."/>
            <person name="Tan C."/>
            <person name="Li Z."/>
            <person name="Guo J."/>
            <person name="Li S."/>
            <person name="Chen X."/>
            <person name="Wang C."/>
            <person name="Dai X."/>
            <person name="Yang H."/>
            <person name="Song W."/>
            <person name="Hou L."/>
            <person name="Xu J."/>
            <person name="Tong Z."/>
            <person name="Xu A."/>
            <person name="Yuan X."/>
            <person name="Wang W."/>
            <person name="Yang Q."/>
            <person name="Chen L."/>
            <person name="Sun Z."/>
            <person name="Wang K."/>
            <person name="Pan B."/>
            <person name="Chen J."/>
            <person name="Bao Y."/>
            <person name="Liu F."/>
            <person name="Qi X."/>
            <person name="Gang D.R."/>
            <person name="Wen J."/>
            <person name="Li J."/>
        </authorList>
    </citation>
    <scope>NUCLEOTIDE SEQUENCE</scope>
    <source>
        <strain evidence="3">Dzin_1.0</strain>
    </source>
</reference>
<dbReference type="EMBL" id="JAGGNH010000003">
    <property type="protein sequence ID" value="KAJ0978045.1"/>
    <property type="molecule type" value="Genomic_DNA"/>
</dbReference>
<name>A0A9D5HIQ3_9LILI</name>
<reference evidence="3" key="1">
    <citation type="submission" date="2021-03" db="EMBL/GenBank/DDBJ databases">
        <authorList>
            <person name="Li Z."/>
            <person name="Yang C."/>
        </authorList>
    </citation>
    <scope>NUCLEOTIDE SEQUENCE</scope>
    <source>
        <strain evidence="3">Dzin_1.0</strain>
        <tissue evidence="3">Leaf</tissue>
    </source>
</reference>
<keyword evidence="2" id="KW-1133">Transmembrane helix</keyword>
<keyword evidence="4" id="KW-1185">Reference proteome</keyword>
<dbReference type="OrthoDB" id="1741548at2759"/>
<keyword evidence="2" id="KW-0472">Membrane</keyword>
<feature type="transmembrane region" description="Helical" evidence="2">
    <location>
        <begin position="34"/>
        <end position="59"/>
    </location>
</feature>
<feature type="compositionally biased region" description="Acidic residues" evidence="1">
    <location>
        <begin position="164"/>
        <end position="174"/>
    </location>
</feature>
<feature type="region of interest" description="Disordered" evidence="1">
    <location>
        <begin position="155"/>
        <end position="174"/>
    </location>
</feature>
<evidence type="ECO:0000313" key="3">
    <source>
        <dbReference type="EMBL" id="KAJ0978045.1"/>
    </source>
</evidence>
<evidence type="ECO:0000313" key="4">
    <source>
        <dbReference type="Proteomes" id="UP001085076"/>
    </source>
</evidence>
<evidence type="ECO:0000256" key="1">
    <source>
        <dbReference type="SAM" id="MobiDB-lite"/>
    </source>
</evidence>
<evidence type="ECO:0000256" key="2">
    <source>
        <dbReference type="SAM" id="Phobius"/>
    </source>
</evidence>
<organism evidence="3 4">
    <name type="scientific">Dioscorea zingiberensis</name>
    <dbReference type="NCBI Taxonomy" id="325984"/>
    <lineage>
        <taxon>Eukaryota</taxon>
        <taxon>Viridiplantae</taxon>
        <taxon>Streptophyta</taxon>
        <taxon>Embryophyta</taxon>
        <taxon>Tracheophyta</taxon>
        <taxon>Spermatophyta</taxon>
        <taxon>Magnoliopsida</taxon>
        <taxon>Liliopsida</taxon>
        <taxon>Dioscoreales</taxon>
        <taxon>Dioscoreaceae</taxon>
        <taxon>Dioscorea</taxon>
    </lineage>
</organism>
<dbReference type="Proteomes" id="UP001085076">
    <property type="component" value="Miscellaneous, Linkage group lg03"/>
</dbReference>
<accession>A0A9D5HIQ3</accession>
<proteinExistence type="predicted"/>
<dbReference type="AlphaFoldDB" id="A0A9D5HIQ3"/>
<sequence>MVGSRTGAIWNSDVTERRGNSYCSISSSSSSSDLLHLLLAVLCLCVVCDIVCIAINLLLGNLGRRNFISQPSQKVEKLLKDLFNLYDKENPQSSNDKQNTLSAPVEVEEQESDLFAEYADPEDSSSKCKEGLDNLLHSQTILAEMEAMSTCSHSLGERLPSIISEEDDSEGDSD</sequence>